<feature type="transmembrane region" description="Helical" evidence="1">
    <location>
        <begin position="986"/>
        <end position="1004"/>
    </location>
</feature>
<dbReference type="Pfam" id="PF00873">
    <property type="entry name" value="ACR_tran"/>
    <property type="match status" value="1"/>
</dbReference>
<dbReference type="PANTHER" id="PTHR32063:SF0">
    <property type="entry name" value="SWARMING MOTILITY PROTEIN SWRC"/>
    <property type="match status" value="1"/>
</dbReference>
<dbReference type="Gene3D" id="1.20.1640.10">
    <property type="entry name" value="Multidrug efflux transporter AcrB transmembrane domain"/>
    <property type="match status" value="2"/>
</dbReference>
<dbReference type="Gene3D" id="3.30.70.1320">
    <property type="entry name" value="Multidrug efflux transporter AcrB pore domain like"/>
    <property type="match status" value="1"/>
</dbReference>
<feature type="transmembrane region" description="Helical" evidence="1">
    <location>
        <begin position="1010"/>
        <end position="1033"/>
    </location>
</feature>
<feature type="transmembrane region" description="Helical" evidence="1">
    <location>
        <begin position="366"/>
        <end position="386"/>
    </location>
</feature>
<dbReference type="Gene3D" id="3.30.2090.10">
    <property type="entry name" value="Multidrug efflux transporter AcrB TolC docking domain, DN and DC subdomains"/>
    <property type="match status" value="2"/>
</dbReference>
<keyword evidence="1" id="KW-0472">Membrane</keyword>
<keyword evidence="3" id="KW-1185">Reference proteome</keyword>
<accession>A0A9X0WC96</accession>
<gene>
    <name evidence="2" type="ORF">CKO42_20495</name>
</gene>
<evidence type="ECO:0000313" key="2">
    <source>
        <dbReference type="EMBL" id="MBK1620767.1"/>
    </source>
</evidence>
<dbReference type="PRINTS" id="PR00702">
    <property type="entry name" value="ACRIFLAVINRP"/>
</dbReference>
<dbReference type="Proteomes" id="UP001138768">
    <property type="component" value="Unassembled WGS sequence"/>
</dbReference>
<dbReference type="PANTHER" id="PTHR32063">
    <property type="match status" value="1"/>
</dbReference>
<feature type="transmembrane region" description="Helical" evidence="1">
    <location>
        <begin position="12"/>
        <end position="31"/>
    </location>
</feature>
<feature type="transmembrane region" description="Helical" evidence="1">
    <location>
        <begin position="340"/>
        <end position="359"/>
    </location>
</feature>
<dbReference type="Gene3D" id="3.30.70.1440">
    <property type="entry name" value="Multidrug efflux transporter AcrB pore domain"/>
    <property type="match status" value="1"/>
</dbReference>
<dbReference type="GO" id="GO:0042910">
    <property type="term" value="F:xenobiotic transmembrane transporter activity"/>
    <property type="evidence" value="ECO:0007669"/>
    <property type="project" value="TreeGrafter"/>
</dbReference>
<feature type="transmembrane region" description="Helical" evidence="1">
    <location>
        <begin position="392"/>
        <end position="416"/>
    </location>
</feature>
<name>A0A9X0WC96_9GAMM</name>
<feature type="transmembrane region" description="Helical" evidence="1">
    <location>
        <begin position="937"/>
        <end position="961"/>
    </location>
</feature>
<protein>
    <submittedName>
        <fullName evidence="2">Acriflavin resistance protein</fullName>
    </submittedName>
</protein>
<feature type="transmembrane region" description="Helical" evidence="1">
    <location>
        <begin position="469"/>
        <end position="492"/>
    </location>
</feature>
<dbReference type="GO" id="GO:0005886">
    <property type="term" value="C:plasma membrane"/>
    <property type="evidence" value="ECO:0007669"/>
    <property type="project" value="TreeGrafter"/>
</dbReference>
<feature type="transmembrane region" description="Helical" evidence="1">
    <location>
        <begin position="884"/>
        <end position="904"/>
    </location>
</feature>
<dbReference type="AlphaFoldDB" id="A0A9X0WC96"/>
<sequence>MNSGLSTWSVRHPIGVVMMTLAVMVLGGFALNQLNVDLLPQITYPDVRVRVLDPGTPATVMEDEITRQLEEQLAITEGVIAIQSRTSEGRSAIDLSFRYGDDVDQALRDASARLDRAKRFLPDSIDPPIIYKRDPFQLPVAEYVVGSRLRDPIELRDLVDYDLGRQLLTLPGVAAVEVGGGLEREVSIIADQFRLAGLGLDVLDLQARLQTANQDVPAGRLLMRDGEISARTGGRFDSVEQIAGLPLGDAANRGAEQLRLGEVARVIDSGAEERLRIRLNDAPGIKLSIQKQPLSNTVAVVNAVDAELARLEAAGLVPDDIQIAKVDDQARYIRQSLNNAIQAALGGALLAMLVVYLFLGSLRRTLIIGSAIPIAILVTFILMAAFGLTFNIMTLGGLALGIGMLVDSTIVMLENIHRHQRRGEPPLTAASNAAREVSGAIIASTSTNLAAVLPFLFIGGLIGLLFRELIFTISAAIVASLVVALTLVPALARQLPAGRDGPLRRAVDRAMQALENGYQWILRRLLPRPWLLLPVFIVALVASVPSLFSATPAFLPELDEGDVRISLTADSGVNLEQMDALTRQVEAIVDAQPETRSIFTTVGGFVFGRSSFENSHRASLQVQLVPLAERDLGTAEWIERVKAEIKAAAIPGLRVYLYTRGIRGIRFNRGDDDLSLRLKGPELDTLIALADQMLERLQGIEGLRNLQHSNQEPTRELSIEVDRQRAASHGLDVEDIGRVLRLALEGQVITELIEGDRSIDVRLRLDRDDIAAPGDLESIIIFGREPGNRVSTAVDARDDARLRSERRPIRLGDLAQVSVLLQPETIMRDRQQRIIEISASIGGDLTLASAIEQALAATSEVPLPPGYSLYEAGSLETLQQGQDIGRLLLALAVFLVLVVMAVQYESVRNPFIILLSVPFALIGVALGLSWTDTGLSMPVWLGMIMLAGIVVNNAIVLVEFIELRRRAGDSRDEGIIEAARLRLRPILMTTLTTVFGMLPLALGIGEGSEMLSPLAITIVAGLSFSTLVSLLLVPSIYRLLGARTVRTPAEAASPTAARAVNALRLDSAAIRDQKGKP</sequence>
<dbReference type="SUPFAM" id="SSF82714">
    <property type="entry name" value="Multidrug efflux transporter AcrB TolC docking domain, DN and DC subdomains"/>
    <property type="match status" value="2"/>
</dbReference>
<comment type="caution">
    <text evidence="2">The sequence shown here is derived from an EMBL/GenBank/DDBJ whole genome shotgun (WGS) entry which is preliminary data.</text>
</comment>
<dbReference type="Gene3D" id="3.30.70.1430">
    <property type="entry name" value="Multidrug efflux transporter AcrB pore domain"/>
    <property type="match status" value="2"/>
</dbReference>
<keyword evidence="1" id="KW-1133">Transmembrane helix</keyword>
<feature type="transmembrane region" description="Helical" evidence="1">
    <location>
        <begin position="530"/>
        <end position="548"/>
    </location>
</feature>
<dbReference type="InterPro" id="IPR001036">
    <property type="entry name" value="Acrflvin-R"/>
</dbReference>
<evidence type="ECO:0000256" key="1">
    <source>
        <dbReference type="SAM" id="Phobius"/>
    </source>
</evidence>
<keyword evidence="1" id="KW-0812">Transmembrane</keyword>
<evidence type="ECO:0000313" key="3">
    <source>
        <dbReference type="Proteomes" id="UP001138768"/>
    </source>
</evidence>
<feature type="transmembrane region" description="Helical" evidence="1">
    <location>
        <begin position="911"/>
        <end position="931"/>
    </location>
</feature>
<proteinExistence type="predicted"/>
<dbReference type="RefSeq" id="WP_200248138.1">
    <property type="nucleotide sequence ID" value="NZ_NRRY01000048.1"/>
</dbReference>
<feature type="transmembrane region" description="Helical" evidence="1">
    <location>
        <begin position="437"/>
        <end position="463"/>
    </location>
</feature>
<organism evidence="2 3">
    <name type="scientific">Lamprobacter modestohalophilus</name>
    <dbReference type="NCBI Taxonomy" id="1064514"/>
    <lineage>
        <taxon>Bacteria</taxon>
        <taxon>Pseudomonadati</taxon>
        <taxon>Pseudomonadota</taxon>
        <taxon>Gammaproteobacteria</taxon>
        <taxon>Chromatiales</taxon>
        <taxon>Chromatiaceae</taxon>
        <taxon>Lamprobacter</taxon>
    </lineage>
</organism>
<dbReference type="SUPFAM" id="SSF82866">
    <property type="entry name" value="Multidrug efflux transporter AcrB transmembrane domain"/>
    <property type="match status" value="2"/>
</dbReference>
<dbReference type="EMBL" id="NRRY01000048">
    <property type="protein sequence ID" value="MBK1620767.1"/>
    <property type="molecule type" value="Genomic_DNA"/>
</dbReference>
<reference evidence="2 3" key="1">
    <citation type="journal article" date="2020" name="Microorganisms">
        <title>Osmotic Adaptation and Compatible Solute Biosynthesis of Phototrophic Bacteria as Revealed from Genome Analyses.</title>
        <authorList>
            <person name="Imhoff J.F."/>
            <person name="Rahn T."/>
            <person name="Kunzel S."/>
            <person name="Keller A."/>
            <person name="Neulinger S.C."/>
        </authorList>
    </citation>
    <scope>NUCLEOTIDE SEQUENCE [LARGE SCALE GENOMIC DNA]</scope>
    <source>
        <strain evidence="2 3">DSM 25653</strain>
    </source>
</reference>
<dbReference type="InterPro" id="IPR027463">
    <property type="entry name" value="AcrB_DN_DC_subdom"/>
</dbReference>
<dbReference type="SUPFAM" id="SSF82693">
    <property type="entry name" value="Multidrug efflux transporter AcrB pore domain, PN1, PN2, PC1 and PC2 subdomains"/>
    <property type="match status" value="3"/>
</dbReference>